<comment type="caution">
    <text evidence="1">The sequence shown here is derived from an EMBL/GenBank/DDBJ whole genome shotgun (WGS) entry which is preliminary data.</text>
</comment>
<protein>
    <submittedName>
        <fullName evidence="1">(2Fe-2S) ferredoxin domain-containing protein</fullName>
    </submittedName>
</protein>
<dbReference type="Pfam" id="PF01257">
    <property type="entry name" value="2Fe-2S_thioredx"/>
    <property type="match status" value="1"/>
</dbReference>
<sequence length="82" mass="9158">MVDINVCVGSACHLKGSYVVIEALQKLIIENRLEDKIELKGAFCLGHCTEGVSVKIGEDIFSVNKSNVNDFFKEQVMERIIK</sequence>
<dbReference type="InterPro" id="IPR036249">
    <property type="entry name" value="Thioredoxin-like_sf"/>
</dbReference>
<accession>A0A923EF62</accession>
<organism evidence="1 2">
    <name type="scientific">Clostridium tetanomorphum</name>
    <dbReference type="NCBI Taxonomy" id="1553"/>
    <lineage>
        <taxon>Bacteria</taxon>
        <taxon>Bacillati</taxon>
        <taxon>Bacillota</taxon>
        <taxon>Clostridia</taxon>
        <taxon>Eubacteriales</taxon>
        <taxon>Clostridiaceae</taxon>
        <taxon>Clostridium</taxon>
    </lineage>
</organism>
<dbReference type="AlphaFoldDB" id="A0A923EF62"/>
<proteinExistence type="predicted"/>
<dbReference type="Proteomes" id="UP000563151">
    <property type="component" value="Unassembled WGS sequence"/>
</dbReference>
<dbReference type="EMBL" id="JAAZWO010000057">
    <property type="protein sequence ID" value="MBC2400188.1"/>
    <property type="molecule type" value="Genomic_DNA"/>
</dbReference>
<dbReference type="RefSeq" id="WP_035144473.1">
    <property type="nucleotide sequence ID" value="NZ_JAAZWO010000057.1"/>
</dbReference>
<gene>
    <name evidence="1" type="ORF">HGG79_20925</name>
</gene>
<dbReference type="CDD" id="cd02980">
    <property type="entry name" value="TRX_Fd_family"/>
    <property type="match status" value="1"/>
</dbReference>
<evidence type="ECO:0000313" key="2">
    <source>
        <dbReference type="Proteomes" id="UP000563151"/>
    </source>
</evidence>
<name>A0A923EF62_CLOTT</name>
<dbReference type="Gene3D" id="3.40.30.10">
    <property type="entry name" value="Glutaredoxin"/>
    <property type="match status" value="1"/>
</dbReference>
<dbReference type="SUPFAM" id="SSF52833">
    <property type="entry name" value="Thioredoxin-like"/>
    <property type="match status" value="1"/>
</dbReference>
<reference evidence="1 2" key="1">
    <citation type="submission" date="2020-04" db="EMBL/GenBank/DDBJ databases">
        <title>Genomic insights into acetone-butanol-ethanol (ABE) fermentation by sequencing solventogenic clostridia strains.</title>
        <authorList>
            <person name="Brown S."/>
        </authorList>
    </citation>
    <scope>NUCLEOTIDE SEQUENCE [LARGE SCALE GENOMIC DNA]</scope>
    <source>
        <strain evidence="1 2">DJ011</strain>
    </source>
</reference>
<keyword evidence="2" id="KW-1185">Reference proteome</keyword>
<evidence type="ECO:0000313" key="1">
    <source>
        <dbReference type="EMBL" id="MBC2400188.1"/>
    </source>
</evidence>